<keyword evidence="3" id="KW-1185">Reference proteome</keyword>
<dbReference type="GO" id="GO:0016787">
    <property type="term" value="F:hydrolase activity"/>
    <property type="evidence" value="ECO:0007669"/>
    <property type="project" value="UniProtKB-KW"/>
</dbReference>
<dbReference type="AlphaFoldDB" id="A0A9X2VY33"/>
<accession>A0A9X2VY33</accession>
<dbReference type="RefSeq" id="WP_259960223.1">
    <property type="nucleotide sequence ID" value="NZ_JAOAMV010000001.1"/>
</dbReference>
<evidence type="ECO:0000256" key="1">
    <source>
        <dbReference type="SAM" id="SignalP"/>
    </source>
</evidence>
<evidence type="ECO:0000313" key="2">
    <source>
        <dbReference type="EMBL" id="MCT2557442.1"/>
    </source>
</evidence>
<protein>
    <submittedName>
        <fullName evidence="2">Alpha/beta hydrolase</fullName>
    </submittedName>
</protein>
<dbReference type="Proteomes" id="UP001142648">
    <property type="component" value="Unassembled WGS sequence"/>
</dbReference>
<keyword evidence="2" id="KW-0378">Hydrolase</keyword>
<dbReference type="EMBL" id="JAOAMV010000001">
    <property type="protein sequence ID" value="MCT2557442.1"/>
    <property type="molecule type" value="Genomic_DNA"/>
</dbReference>
<comment type="caution">
    <text evidence="2">The sequence shown here is derived from an EMBL/GenBank/DDBJ whole genome shotgun (WGS) entry which is preliminary data.</text>
</comment>
<feature type="signal peptide" evidence="1">
    <location>
        <begin position="1"/>
        <end position="21"/>
    </location>
</feature>
<feature type="chain" id="PRO_5040753264" evidence="1">
    <location>
        <begin position="22"/>
        <end position="241"/>
    </location>
</feature>
<keyword evidence="1" id="KW-0732">Signal</keyword>
<sequence>MRCALILVALAASLAASPVAAGDRADTGAERTVIVTAPAAADGVAAYGPFRVLDASRAALVDATDSASVRAFQAMLRDHPGIAVIEMVECPGTDDDSANLRLGRMIRARGIATHVPSGGSVRSGAVELFLAGSSRLIDDGAEFAVHAWRDSDGREPGDYAADSPYNRAYVEYYREMGVADPQAFYDMTNAVPNSDARWLTAQDMRGWLGDPRDGDVTVTVREAGTTEAPSIAYLDLGVGFP</sequence>
<organism evidence="2 3">
    <name type="scientific">Tsuneonella litorea</name>
    <dbReference type="NCBI Taxonomy" id="2976475"/>
    <lineage>
        <taxon>Bacteria</taxon>
        <taxon>Pseudomonadati</taxon>
        <taxon>Pseudomonadota</taxon>
        <taxon>Alphaproteobacteria</taxon>
        <taxon>Sphingomonadales</taxon>
        <taxon>Erythrobacteraceae</taxon>
        <taxon>Tsuneonella</taxon>
    </lineage>
</organism>
<reference evidence="2" key="1">
    <citation type="submission" date="2022-09" db="EMBL/GenBank/DDBJ databases">
        <title>The genome sequence of Tsuneonella sp. YG55.</title>
        <authorList>
            <person name="Liu Y."/>
        </authorList>
    </citation>
    <scope>NUCLEOTIDE SEQUENCE</scope>
    <source>
        <strain evidence="2">YG55</strain>
    </source>
</reference>
<gene>
    <name evidence="2" type="ORF">N0B51_00460</name>
</gene>
<evidence type="ECO:0000313" key="3">
    <source>
        <dbReference type="Proteomes" id="UP001142648"/>
    </source>
</evidence>
<proteinExistence type="predicted"/>
<name>A0A9X2VY33_9SPHN</name>